<dbReference type="InParanoid" id="A0A554MW49"/>
<comment type="caution">
    <text evidence="2">The sequence shown here is derived from an EMBL/GenBank/DDBJ whole genome shotgun (WGS) entry which is preliminary data.</text>
</comment>
<organism evidence="2 3">
    <name type="scientific">Haloglomus irregulare</name>
    <dbReference type="NCBI Taxonomy" id="2234134"/>
    <lineage>
        <taxon>Archaea</taxon>
        <taxon>Methanobacteriati</taxon>
        <taxon>Methanobacteriota</taxon>
        <taxon>Stenosarchaea group</taxon>
        <taxon>Halobacteria</taxon>
        <taxon>Halobacteriales</taxon>
        <taxon>Natronomonadaceae</taxon>
        <taxon>Haloglomus</taxon>
    </lineage>
</organism>
<dbReference type="EMBL" id="QMDX01000013">
    <property type="protein sequence ID" value="TSD09355.1"/>
    <property type="molecule type" value="Genomic_DNA"/>
</dbReference>
<name>A0A554MW49_9EURY</name>
<proteinExistence type="predicted"/>
<evidence type="ECO:0000313" key="2">
    <source>
        <dbReference type="EMBL" id="TSD09355.1"/>
    </source>
</evidence>
<sequence length="194" mass="22115">MREIPERFRDRDLDETKIDILRFLVERDEPDTEQPRIEREISDSDSFADVSQRTIERRSKDLHSQGILRHREVTEHHVQMYGLAHPESSWGVPGDLEVEEMRAAREAVERVADHIMLSLLTLSLFSLVIVAEVVAGATPAWFQFQANDTLVLGLMILAAVGGFYFSSSAIEDLVERTPADIVRVFTTGLRRRIA</sequence>
<dbReference type="AlphaFoldDB" id="A0A554MW49"/>
<protein>
    <submittedName>
        <fullName evidence="2">Uncharacterized protein</fullName>
    </submittedName>
</protein>
<dbReference type="Proteomes" id="UP000319894">
    <property type="component" value="Unassembled WGS sequence"/>
</dbReference>
<dbReference type="RefSeq" id="WP_144263090.1">
    <property type="nucleotide sequence ID" value="NZ_QMDX01000013.1"/>
</dbReference>
<keyword evidence="1" id="KW-0472">Membrane</keyword>
<keyword evidence="1" id="KW-0812">Transmembrane</keyword>
<keyword evidence="1" id="KW-1133">Transmembrane helix</keyword>
<evidence type="ECO:0000313" key="3">
    <source>
        <dbReference type="Proteomes" id="UP000319894"/>
    </source>
</evidence>
<gene>
    <name evidence="2" type="ORF">DP107_15695</name>
</gene>
<evidence type="ECO:0000256" key="1">
    <source>
        <dbReference type="SAM" id="Phobius"/>
    </source>
</evidence>
<keyword evidence="3" id="KW-1185">Reference proteome</keyword>
<feature type="transmembrane region" description="Helical" evidence="1">
    <location>
        <begin position="115"/>
        <end position="137"/>
    </location>
</feature>
<feature type="transmembrane region" description="Helical" evidence="1">
    <location>
        <begin position="149"/>
        <end position="166"/>
    </location>
</feature>
<accession>A0A554MW49</accession>
<reference evidence="2 3" key="1">
    <citation type="submission" date="2018-06" db="EMBL/GenBank/DDBJ databases">
        <title>Natronomonas sp. F16-60 a new haloarchaeon isolated from a solar saltern of Isla Cristina, Huelva, Spain.</title>
        <authorList>
            <person name="Duran-Viseras A."/>
            <person name="Sanchez-Porro C."/>
            <person name="Ventosa A."/>
        </authorList>
    </citation>
    <scope>NUCLEOTIDE SEQUENCE [LARGE SCALE GENOMIC DNA]</scope>
    <source>
        <strain evidence="2 3">F16-60</strain>
    </source>
</reference>